<feature type="region of interest" description="Disordered" evidence="1">
    <location>
        <begin position="209"/>
        <end position="283"/>
    </location>
</feature>
<accession>M7TG07</accession>
<gene>
    <name evidence="2" type="ORF">UCREL1_7401</name>
</gene>
<evidence type="ECO:0000313" key="3">
    <source>
        <dbReference type="Proteomes" id="UP000012174"/>
    </source>
</evidence>
<dbReference type="KEGG" id="ela:UCREL1_7401"/>
<feature type="compositionally biased region" description="Acidic residues" evidence="1">
    <location>
        <begin position="230"/>
        <end position="242"/>
    </location>
</feature>
<dbReference type="HOGENOM" id="CLU_983628_0_0_1"/>
<sequence>MEERGCFWPHLSSFHLEGFPPFPPLPPSRWHDFFDKHLVSLFKQHAASLRSLKLQDYLMEPRGIRQLRSAGLHLESLRLTWPGHNGCLVKEGSLLAYVNNAAEGCETSYGELASMVGDMAETVVVTENDGALEGDEVDQEWLSCTIWQPEEVGVDQDDRDVDADGDGDDEDKYDSYKRQTPYTPPSDRAAEDYIGLLYGEYKLDRKRTAAATTTTRRDSDHQSNGHDDDNNHDDDEEEDLEELATTRRWIFNHRDGREVEGGDPLEYFSDWDSDEGDESTPYV</sequence>
<feature type="compositionally biased region" description="Acidic residues" evidence="1">
    <location>
        <begin position="152"/>
        <end position="172"/>
    </location>
</feature>
<proteinExistence type="predicted"/>
<dbReference type="EMBL" id="KB706819">
    <property type="protein sequence ID" value="EMR65620.1"/>
    <property type="molecule type" value="Genomic_DNA"/>
</dbReference>
<reference evidence="3" key="1">
    <citation type="journal article" date="2013" name="Genome Announc.">
        <title>Draft genome sequence of the grapevine dieback fungus Eutypa lata UCR-EL1.</title>
        <authorList>
            <person name="Blanco-Ulate B."/>
            <person name="Rolshausen P.E."/>
            <person name="Cantu D."/>
        </authorList>
    </citation>
    <scope>NUCLEOTIDE SEQUENCE [LARGE SCALE GENOMIC DNA]</scope>
    <source>
        <strain evidence="3">UCR-EL1</strain>
    </source>
</reference>
<keyword evidence="3" id="KW-1185">Reference proteome</keyword>
<name>M7TG07_EUTLA</name>
<feature type="compositionally biased region" description="Basic and acidic residues" evidence="1">
    <location>
        <begin position="215"/>
        <end position="229"/>
    </location>
</feature>
<protein>
    <submittedName>
        <fullName evidence="2">Uncharacterized protein</fullName>
    </submittedName>
</protein>
<feature type="region of interest" description="Disordered" evidence="1">
    <location>
        <begin position="148"/>
        <end position="191"/>
    </location>
</feature>
<dbReference type="Proteomes" id="UP000012174">
    <property type="component" value="Unassembled WGS sequence"/>
</dbReference>
<feature type="compositionally biased region" description="Acidic residues" evidence="1">
    <location>
        <begin position="269"/>
        <end position="283"/>
    </location>
</feature>
<evidence type="ECO:0000256" key="1">
    <source>
        <dbReference type="SAM" id="MobiDB-lite"/>
    </source>
</evidence>
<organism evidence="2 3">
    <name type="scientific">Eutypa lata (strain UCR-EL1)</name>
    <name type="common">Grapevine dieback disease fungus</name>
    <name type="synonym">Eutypa armeniacae</name>
    <dbReference type="NCBI Taxonomy" id="1287681"/>
    <lineage>
        <taxon>Eukaryota</taxon>
        <taxon>Fungi</taxon>
        <taxon>Dikarya</taxon>
        <taxon>Ascomycota</taxon>
        <taxon>Pezizomycotina</taxon>
        <taxon>Sordariomycetes</taxon>
        <taxon>Xylariomycetidae</taxon>
        <taxon>Xylariales</taxon>
        <taxon>Diatrypaceae</taxon>
        <taxon>Eutypa</taxon>
    </lineage>
</organism>
<dbReference type="AlphaFoldDB" id="M7TG07"/>
<evidence type="ECO:0000313" key="2">
    <source>
        <dbReference type="EMBL" id="EMR65620.1"/>
    </source>
</evidence>
<dbReference type="OrthoDB" id="5427399at2759"/>